<feature type="non-terminal residue" evidence="1">
    <location>
        <position position="1"/>
    </location>
</feature>
<dbReference type="EMBL" id="BQXS01005086">
    <property type="protein sequence ID" value="GKT37716.1"/>
    <property type="molecule type" value="Genomic_DNA"/>
</dbReference>
<name>A0ABQ5L035_9EUKA</name>
<protein>
    <submittedName>
        <fullName evidence="1">Uncharacterized protein</fullName>
    </submittedName>
</protein>
<dbReference type="Proteomes" id="UP001057375">
    <property type="component" value="Unassembled WGS sequence"/>
</dbReference>
<gene>
    <name evidence="1" type="ORF">ADUPG1_003654</name>
</gene>
<accession>A0ABQ5L035</accession>
<proteinExistence type="predicted"/>
<keyword evidence="2" id="KW-1185">Reference proteome</keyword>
<organism evidence="1 2">
    <name type="scientific">Aduncisulcus paluster</name>
    <dbReference type="NCBI Taxonomy" id="2918883"/>
    <lineage>
        <taxon>Eukaryota</taxon>
        <taxon>Metamonada</taxon>
        <taxon>Carpediemonas-like organisms</taxon>
        <taxon>Aduncisulcus</taxon>
    </lineage>
</organism>
<comment type="caution">
    <text evidence="1">The sequence shown here is derived from an EMBL/GenBank/DDBJ whole genome shotgun (WGS) entry which is preliminary data.</text>
</comment>
<sequence length="32" mass="3592">ILAIAIAAFRAAVVFEKKKRELFLIDDGKDDD</sequence>
<evidence type="ECO:0000313" key="1">
    <source>
        <dbReference type="EMBL" id="GKT37716.1"/>
    </source>
</evidence>
<reference evidence="1" key="1">
    <citation type="submission" date="2022-03" db="EMBL/GenBank/DDBJ databases">
        <title>Draft genome sequence of Aduncisulcus paluster, a free-living microaerophilic Fornicata.</title>
        <authorList>
            <person name="Yuyama I."/>
            <person name="Kume K."/>
            <person name="Tamura T."/>
            <person name="Inagaki Y."/>
            <person name="Hashimoto T."/>
        </authorList>
    </citation>
    <scope>NUCLEOTIDE SEQUENCE</scope>
    <source>
        <strain evidence="1">NY0171</strain>
    </source>
</reference>
<evidence type="ECO:0000313" key="2">
    <source>
        <dbReference type="Proteomes" id="UP001057375"/>
    </source>
</evidence>